<dbReference type="PROSITE" id="PS50113">
    <property type="entry name" value="PAC"/>
    <property type="match status" value="1"/>
</dbReference>
<evidence type="ECO:0000256" key="11">
    <source>
        <dbReference type="ARBA" id="ARBA00023136"/>
    </source>
</evidence>
<dbReference type="Gene3D" id="3.30.450.40">
    <property type="match status" value="1"/>
</dbReference>
<evidence type="ECO:0000259" key="12">
    <source>
        <dbReference type="PROSITE" id="PS50109"/>
    </source>
</evidence>
<name>A0A2M9YTU2_9LEPT</name>
<dbReference type="InterPro" id="IPR036097">
    <property type="entry name" value="HisK_dim/P_sf"/>
</dbReference>
<dbReference type="SMART" id="SM00091">
    <property type="entry name" value="PAS"/>
    <property type="match status" value="1"/>
</dbReference>
<dbReference type="SMART" id="SM00388">
    <property type="entry name" value="HisKA"/>
    <property type="match status" value="1"/>
</dbReference>
<dbReference type="FunFam" id="3.30.565.10:FF:000023">
    <property type="entry name" value="PAS domain-containing sensor histidine kinase"/>
    <property type="match status" value="1"/>
</dbReference>
<keyword evidence="9" id="KW-0067">ATP-binding</keyword>
<dbReference type="Proteomes" id="UP000232188">
    <property type="component" value="Unassembled WGS sequence"/>
</dbReference>
<keyword evidence="5" id="KW-0597">Phosphoprotein</keyword>
<keyword evidence="7" id="KW-0547">Nucleotide-binding</keyword>
<feature type="domain" description="PAC" evidence="14">
    <location>
        <begin position="87"/>
        <end position="141"/>
    </location>
</feature>
<keyword evidence="6" id="KW-0808">Transferase</keyword>
<dbReference type="PRINTS" id="PR00344">
    <property type="entry name" value="BCTRLSENSOR"/>
</dbReference>
<dbReference type="CDD" id="cd00082">
    <property type="entry name" value="HisKA"/>
    <property type="match status" value="1"/>
</dbReference>
<organism evidence="15 18">
    <name type="scientific">Leptospira adleri</name>
    <dbReference type="NCBI Taxonomy" id="2023186"/>
    <lineage>
        <taxon>Bacteria</taxon>
        <taxon>Pseudomonadati</taxon>
        <taxon>Spirochaetota</taxon>
        <taxon>Spirochaetia</taxon>
        <taxon>Leptospirales</taxon>
        <taxon>Leptospiraceae</taxon>
        <taxon>Leptospira</taxon>
    </lineage>
</organism>
<dbReference type="CDD" id="cd00130">
    <property type="entry name" value="PAS"/>
    <property type="match status" value="1"/>
</dbReference>
<dbReference type="InterPro" id="IPR004358">
    <property type="entry name" value="Sig_transdc_His_kin-like_C"/>
</dbReference>
<evidence type="ECO:0000256" key="2">
    <source>
        <dbReference type="ARBA" id="ARBA00004236"/>
    </source>
</evidence>
<dbReference type="PROSITE" id="PS50109">
    <property type="entry name" value="HIS_KIN"/>
    <property type="match status" value="1"/>
</dbReference>
<keyword evidence="11" id="KW-0472">Membrane</keyword>
<dbReference type="InterPro" id="IPR050736">
    <property type="entry name" value="Sensor_HK_Regulatory"/>
</dbReference>
<comment type="catalytic activity">
    <reaction evidence="1">
        <text>ATP + protein L-histidine = ADP + protein N-phospho-L-histidine.</text>
        <dbReference type="EC" id="2.7.13.3"/>
    </reaction>
</comment>
<dbReference type="Gene3D" id="3.30.565.10">
    <property type="entry name" value="Histidine kinase-like ATPase, C-terminal domain"/>
    <property type="match status" value="1"/>
</dbReference>
<dbReference type="Pfam" id="PF02518">
    <property type="entry name" value="HATPase_c"/>
    <property type="match status" value="1"/>
</dbReference>
<dbReference type="SUPFAM" id="SSF55874">
    <property type="entry name" value="ATPase domain of HSP90 chaperone/DNA topoisomerase II/histidine kinase"/>
    <property type="match status" value="1"/>
</dbReference>
<dbReference type="SUPFAM" id="SSF47384">
    <property type="entry name" value="Homodimeric domain of signal transducing histidine kinase"/>
    <property type="match status" value="1"/>
</dbReference>
<dbReference type="InterPro" id="IPR036890">
    <property type="entry name" value="HATPase_C_sf"/>
</dbReference>
<evidence type="ECO:0000313" key="17">
    <source>
        <dbReference type="Proteomes" id="UP000232149"/>
    </source>
</evidence>
<dbReference type="SUPFAM" id="SSF55781">
    <property type="entry name" value="GAF domain-like"/>
    <property type="match status" value="1"/>
</dbReference>
<dbReference type="Pfam" id="PF13426">
    <property type="entry name" value="PAS_9"/>
    <property type="match status" value="1"/>
</dbReference>
<accession>A0A2M9YTU2</accession>
<feature type="domain" description="Histidine kinase" evidence="12">
    <location>
        <begin position="349"/>
        <end position="567"/>
    </location>
</feature>
<dbReference type="SMART" id="SM00387">
    <property type="entry name" value="HATPase_c"/>
    <property type="match status" value="1"/>
</dbReference>
<dbReference type="EMBL" id="NPDV01000001">
    <property type="protein sequence ID" value="PJZ54955.1"/>
    <property type="molecule type" value="Genomic_DNA"/>
</dbReference>
<dbReference type="GO" id="GO:0005524">
    <property type="term" value="F:ATP binding"/>
    <property type="evidence" value="ECO:0007669"/>
    <property type="project" value="UniProtKB-KW"/>
</dbReference>
<dbReference type="PANTHER" id="PTHR43711:SF31">
    <property type="entry name" value="HISTIDINE KINASE"/>
    <property type="match status" value="1"/>
</dbReference>
<evidence type="ECO:0000313" key="16">
    <source>
        <dbReference type="EMBL" id="PJZ60655.1"/>
    </source>
</evidence>
<dbReference type="InterPro" id="IPR005467">
    <property type="entry name" value="His_kinase_dom"/>
</dbReference>
<evidence type="ECO:0000256" key="10">
    <source>
        <dbReference type="ARBA" id="ARBA00023012"/>
    </source>
</evidence>
<keyword evidence="10" id="KW-0902">Two-component regulatory system</keyword>
<dbReference type="PROSITE" id="PS50112">
    <property type="entry name" value="PAS"/>
    <property type="match status" value="1"/>
</dbReference>
<evidence type="ECO:0000313" key="18">
    <source>
        <dbReference type="Proteomes" id="UP000232188"/>
    </source>
</evidence>
<dbReference type="Proteomes" id="UP000232149">
    <property type="component" value="Unassembled WGS sequence"/>
</dbReference>
<comment type="caution">
    <text evidence="15">The sequence shown here is derived from an EMBL/GenBank/DDBJ whole genome shotgun (WGS) entry which is preliminary data.</text>
</comment>
<keyword evidence="4" id="KW-1003">Cell membrane</keyword>
<gene>
    <name evidence="16" type="ORF">CH376_17300</name>
    <name evidence="15" type="ORF">CH380_00070</name>
</gene>
<evidence type="ECO:0000256" key="6">
    <source>
        <dbReference type="ARBA" id="ARBA00022679"/>
    </source>
</evidence>
<feature type="domain" description="PAS" evidence="13">
    <location>
        <begin position="11"/>
        <end position="86"/>
    </location>
</feature>
<dbReference type="Gene3D" id="3.30.450.20">
    <property type="entry name" value="PAS domain"/>
    <property type="match status" value="1"/>
</dbReference>
<dbReference type="NCBIfam" id="TIGR00229">
    <property type="entry name" value="sensory_box"/>
    <property type="match status" value="1"/>
</dbReference>
<evidence type="ECO:0000256" key="7">
    <source>
        <dbReference type="ARBA" id="ARBA00022741"/>
    </source>
</evidence>
<dbReference type="EC" id="2.7.13.3" evidence="3"/>
<dbReference type="AlphaFoldDB" id="A0A2M9YTU2"/>
<evidence type="ECO:0000256" key="5">
    <source>
        <dbReference type="ARBA" id="ARBA00022553"/>
    </source>
</evidence>
<evidence type="ECO:0000256" key="3">
    <source>
        <dbReference type="ARBA" id="ARBA00012438"/>
    </source>
</evidence>
<dbReference type="InterPro" id="IPR001610">
    <property type="entry name" value="PAC"/>
</dbReference>
<dbReference type="InterPro" id="IPR000700">
    <property type="entry name" value="PAS-assoc_C"/>
</dbReference>
<evidence type="ECO:0000313" key="15">
    <source>
        <dbReference type="EMBL" id="PJZ54955.1"/>
    </source>
</evidence>
<evidence type="ECO:0000256" key="4">
    <source>
        <dbReference type="ARBA" id="ARBA00022475"/>
    </source>
</evidence>
<comment type="subcellular location">
    <subcellularLocation>
        <location evidence="2">Cell membrane</location>
    </subcellularLocation>
</comment>
<evidence type="ECO:0000256" key="8">
    <source>
        <dbReference type="ARBA" id="ARBA00022777"/>
    </source>
</evidence>
<dbReference type="InterPro" id="IPR003661">
    <property type="entry name" value="HisK_dim/P_dom"/>
</dbReference>
<dbReference type="EMBL" id="NPDU01000054">
    <property type="protein sequence ID" value="PJZ60655.1"/>
    <property type="molecule type" value="Genomic_DNA"/>
</dbReference>
<evidence type="ECO:0000259" key="14">
    <source>
        <dbReference type="PROSITE" id="PS50113"/>
    </source>
</evidence>
<evidence type="ECO:0000256" key="9">
    <source>
        <dbReference type="ARBA" id="ARBA00022840"/>
    </source>
</evidence>
<dbReference type="Pfam" id="PF00512">
    <property type="entry name" value="HisKA"/>
    <property type="match status" value="1"/>
</dbReference>
<dbReference type="SMART" id="SM00086">
    <property type="entry name" value="PAC"/>
    <property type="match status" value="1"/>
</dbReference>
<proteinExistence type="predicted"/>
<dbReference type="GO" id="GO:0000155">
    <property type="term" value="F:phosphorelay sensor kinase activity"/>
    <property type="evidence" value="ECO:0007669"/>
    <property type="project" value="InterPro"/>
</dbReference>
<keyword evidence="8 15" id="KW-0418">Kinase</keyword>
<dbReference type="InterPro" id="IPR029016">
    <property type="entry name" value="GAF-like_dom_sf"/>
</dbReference>
<dbReference type="RefSeq" id="WP_100783699.1">
    <property type="nucleotide sequence ID" value="NZ_NPDU01000054.1"/>
</dbReference>
<dbReference type="GO" id="GO:0005886">
    <property type="term" value="C:plasma membrane"/>
    <property type="evidence" value="ECO:0007669"/>
    <property type="project" value="UniProtKB-SubCell"/>
</dbReference>
<dbReference type="Gene3D" id="1.10.287.130">
    <property type="match status" value="1"/>
</dbReference>
<dbReference type="InterPro" id="IPR003594">
    <property type="entry name" value="HATPase_dom"/>
</dbReference>
<dbReference type="CDD" id="cd16922">
    <property type="entry name" value="HATPase_EvgS-ArcB-TorS-like"/>
    <property type="match status" value="1"/>
</dbReference>
<keyword evidence="17" id="KW-1185">Reference proteome</keyword>
<evidence type="ECO:0000259" key="13">
    <source>
        <dbReference type="PROSITE" id="PS50112"/>
    </source>
</evidence>
<dbReference type="SUPFAM" id="SSF55785">
    <property type="entry name" value="PYP-like sensor domain (PAS domain)"/>
    <property type="match status" value="1"/>
</dbReference>
<dbReference type="InterPro" id="IPR035965">
    <property type="entry name" value="PAS-like_dom_sf"/>
</dbReference>
<dbReference type="InterPro" id="IPR000014">
    <property type="entry name" value="PAS"/>
</dbReference>
<dbReference type="PANTHER" id="PTHR43711">
    <property type="entry name" value="TWO-COMPONENT HISTIDINE KINASE"/>
    <property type="match status" value="1"/>
</dbReference>
<sequence length="738" mass="84253">MERDLKNFEFSQELYEILVNQISDSILVTEAALDFPGPKIIFANPAFCKMTGYKLQELIGETPRILQGPLTNRKLIGDLKRALKAGEDFSGDTINYKKDGSSYNVEWHISAIRDGEGKILYYISIQRDITEKVKKGEFATRRLRLEMGITAATQILLSTSTELKILKYAMEQFLVFVDSERLYLFKNTESQDEAELLVEVADPSVESTKTPLTKLISYSKNHSRWKKIFSSGGYIQGTDQEFPEPERIFFEERQIKSITLIPLFVSNEWFGFAGFENFKTAQVVKEEIFTIRTFIDLISVFLERKNILEELKIHREKLEVLVQERTEELILQKEKAEKASKTKSEFLANMSHELRTPLNSIIGFSRLMQLPDEMEKENKYKDLIFHSGVHLLNIINDILDVSRIEAGKLVLNRSEFDLKNLISTSIEIILGDAITKKIRISFEVFPESEEFEMNGDPKRIRQILLNLIGNSIKFTRPPGEVLVGLKKLDSQFEITVSDTGIGIADSELSKIFDTFYQIKGENQGEFEGSGLGLPIVKKIVDAHSGSIRVESSLGIGTTFSILLPKETPNLAPIGLESLPANSNIQKMESPEVVYPEEIKSSLILIAIRDRIFDSAIERYFTIHSQKFLSLLSPEDFSTIAQKSLDSHIVLLYDTHLLLEDIGIVKVLRTWLMEEPKNRDLVLLDTADIPLPFREDLLPFFPDYTIQNPFSLEKLKSILFEIQKERTFGNRVEKEDVAS</sequence>
<protein>
    <recommendedName>
        <fullName evidence="3">histidine kinase</fullName>
        <ecNumber evidence="3">2.7.13.3</ecNumber>
    </recommendedName>
</protein>
<reference evidence="17 18" key="1">
    <citation type="submission" date="2017-07" db="EMBL/GenBank/DDBJ databases">
        <title>Leptospira spp. isolated from tropical soils.</title>
        <authorList>
            <person name="Thibeaux R."/>
            <person name="Iraola G."/>
            <person name="Ferres I."/>
            <person name="Bierque E."/>
            <person name="Girault D."/>
            <person name="Soupe-Gilbert M.-E."/>
            <person name="Picardeau M."/>
            <person name="Goarant C."/>
        </authorList>
    </citation>
    <scope>NUCLEOTIDE SEQUENCE [LARGE SCALE GENOMIC DNA]</scope>
    <source>
        <strain evidence="15 18">FH2-B-C1</strain>
        <strain evidence="16 17">FH2-B-D1</strain>
    </source>
</reference>
<evidence type="ECO:0000256" key="1">
    <source>
        <dbReference type="ARBA" id="ARBA00000085"/>
    </source>
</evidence>